<reference evidence="1 2" key="1">
    <citation type="submission" date="2015-08" db="EMBL/GenBank/DDBJ databases">
        <authorList>
            <person name="Babu N.S."/>
            <person name="Beckwith C.J."/>
            <person name="Beseler K.G."/>
            <person name="Brison A."/>
            <person name="Carone J.V."/>
            <person name="Caskin T.P."/>
            <person name="Diamond M."/>
            <person name="Durham M.E."/>
            <person name="Foxe J.M."/>
            <person name="Go M."/>
            <person name="Henderson B.A."/>
            <person name="Jones I.B."/>
            <person name="McGettigan J.A."/>
            <person name="Micheletti S.J."/>
            <person name="Nasrallah M.E."/>
            <person name="Ortiz D."/>
            <person name="Piller C.R."/>
            <person name="Privatt S.R."/>
            <person name="Schneider S.L."/>
            <person name="Sharp S."/>
            <person name="Smith T.C."/>
            <person name="Stanton J.D."/>
            <person name="Ullery H.E."/>
            <person name="Wilson R.J."/>
            <person name="Serrano M.G."/>
            <person name="Buck G."/>
            <person name="Lee V."/>
            <person name="Wang Y."/>
            <person name="Carvalho R."/>
            <person name="Voegtly L."/>
            <person name="Shi R."/>
            <person name="Duckworth R."/>
            <person name="Johnson A."/>
            <person name="Loviza R."/>
            <person name="Walstead R."/>
            <person name="Shah Z."/>
            <person name="Kiflezghi M."/>
            <person name="Wade K."/>
            <person name="Ball S.L."/>
            <person name="Bradley K.W."/>
            <person name="Asai D.J."/>
            <person name="Bowman C.A."/>
            <person name="Russell D.A."/>
            <person name="Pope W.H."/>
            <person name="Jacobs-Sera D."/>
            <person name="Hendrix R.W."/>
            <person name="Hatfull G.F."/>
        </authorList>
    </citation>
    <scope>NUCLEOTIDE SEQUENCE [LARGE SCALE GENOMIC DNA]</scope>
    <source>
        <strain evidence="1 2">DSM 27648</strain>
    </source>
</reference>
<gene>
    <name evidence="1" type="ORF">AKJ09_06752</name>
</gene>
<accession>A0A0K1Q2U3</accession>
<organism evidence="1 2">
    <name type="scientific">Labilithrix luteola</name>
    <dbReference type="NCBI Taxonomy" id="1391654"/>
    <lineage>
        <taxon>Bacteria</taxon>
        <taxon>Pseudomonadati</taxon>
        <taxon>Myxococcota</taxon>
        <taxon>Polyangia</taxon>
        <taxon>Polyangiales</taxon>
        <taxon>Labilitrichaceae</taxon>
        <taxon>Labilithrix</taxon>
    </lineage>
</organism>
<evidence type="ECO:0000313" key="1">
    <source>
        <dbReference type="EMBL" id="AKV00089.1"/>
    </source>
</evidence>
<dbReference type="Proteomes" id="UP000064967">
    <property type="component" value="Chromosome"/>
</dbReference>
<dbReference type="STRING" id="1391654.AKJ09_06752"/>
<dbReference type="AlphaFoldDB" id="A0A0K1Q2U3"/>
<sequence length="750" mass="84513">MARITVRRRLRPLRFAFLVRPGDMHELRLAFQLCTVLWGGKYNLIIPAYERAPTSFNTRKSGREIVAGYIDNFQPDFVVVEKVEPERFGIRADRVRRIREMLQDEAFGDVGVSVGGFYQRAYDKTFAFVLRHKASLVNVRARGELRRFAACVFGEFPQGPHGGLERDFETLGGVRVEFTPALLDPEKDNLSPLQIGSKGLTLIAPWRRRAALLLDPQSFDDLVDCWNLRALGWRLFPVPLTFVGQLALPIAKFLAPEAAKFGAVILKGRSLAIDAFERAAAVIPVSPRNTQTEMPRAWAPEVRQADQADRPSVRAAEDDIEATVEKGAFSFKTLAPNFEPFTPNLRRASWANVIELNSHDTPSLARIFPRPIEDVGEVVSRWRGMEMVHLSSEGLTIFDSADGQTHEWVVPTGVKVFRAWAKPRFEVSVSGAGRLTNRLLEILGGPERTRTATHPDIIKLFDEITRTASRSIRGDVLHGRLKKVHGNHDVPTKNVLTQWLERGALAVGLQISCDECGQENWYALEDLRNRLRCGRCLEHYPFPGLSPFRKTNWAYRPLGPFSVEGHAHGAFTVAAAIRVLERFASDRITWVPSIDLRSADVHLEADFALFWERKFRRSHPPVVVFGECKTFGAFQDKDVKKMRALGQYFPGAVLVFASMSSTLTADEIDTLARLARWGRQKWRTPVLVLTQRELASSSGPPHCWENGSSAEKAIADSFRGRASLRMLCDASQQIHLAMQKSSDWPHYDSW</sequence>
<dbReference type="KEGG" id="llu:AKJ09_06752"/>
<proteinExistence type="predicted"/>
<protein>
    <submittedName>
        <fullName evidence="1">Uncharacterized protein</fullName>
    </submittedName>
</protein>
<keyword evidence="2" id="KW-1185">Reference proteome</keyword>
<evidence type="ECO:0000313" key="2">
    <source>
        <dbReference type="Proteomes" id="UP000064967"/>
    </source>
</evidence>
<dbReference type="EMBL" id="CP012333">
    <property type="protein sequence ID" value="AKV00089.1"/>
    <property type="molecule type" value="Genomic_DNA"/>
</dbReference>
<name>A0A0K1Q2U3_9BACT</name>